<evidence type="ECO:0000313" key="3">
    <source>
        <dbReference type="EMBL" id="CDW86380.1"/>
    </source>
</evidence>
<feature type="transmembrane region" description="Helical" evidence="2">
    <location>
        <begin position="25"/>
        <end position="47"/>
    </location>
</feature>
<keyword evidence="4" id="KW-1185">Reference proteome</keyword>
<accession>A0A078AVJ3</accession>
<dbReference type="EMBL" id="CCKQ01014595">
    <property type="protein sequence ID" value="CDW86380.1"/>
    <property type="molecule type" value="Genomic_DNA"/>
</dbReference>
<evidence type="ECO:0000256" key="1">
    <source>
        <dbReference type="SAM" id="Coils"/>
    </source>
</evidence>
<protein>
    <submittedName>
        <fullName evidence="3">Uncharacterized protein</fullName>
    </submittedName>
</protein>
<dbReference type="Proteomes" id="UP000039865">
    <property type="component" value="Unassembled WGS sequence"/>
</dbReference>
<keyword evidence="2" id="KW-0472">Membrane</keyword>
<sequence length="304" mass="35298">MNLTIPGTEECFVNAMCYKDAAINLFLSAVVLPTLVIILFILISFCVRKRIMIENYENDSKLKQIRAVFDSHNDNDDSDPDEPSAAIAYLNEVRMIEDQDNKLFATTADLKNKNRRHNHIQNKAETDIDLAKPHMPEFSYRRGLRLDDLIFEAHKNQYKEVIRQRILAQREEIKKQLEKIQLKKEEGSNTALQHIQIQDQSIDKLQSANNPIAKNISKSSLKKKRSRQKLGKQVKFDQRQGMESYLNKSDAFKSYFLQNSLKAQHDLDDESLNESETVFRMEGVINNSKFINSNSDFSNDQFNY</sequence>
<evidence type="ECO:0000256" key="2">
    <source>
        <dbReference type="SAM" id="Phobius"/>
    </source>
</evidence>
<name>A0A078AVJ3_STYLE</name>
<reference evidence="3 4" key="1">
    <citation type="submission" date="2014-06" db="EMBL/GenBank/DDBJ databases">
        <authorList>
            <person name="Swart Estienne"/>
        </authorList>
    </citation>
    <scope>NUCLEOTIDE SEQUENCE [LARGE SCALE GENOMIC DNA]</scope>
    <source>
        <strain evidence="3 4">130c</strain>
    </source>
</reference>
<keyword evidence="2" id="KW-1133">Transmembrane helix</keyword>
<feature type="coiled-coil region" evidence="1">
    <location>
        <begin position="163"/>
        <end position="190"/>
    </location>
</feature>
<dbReference type="AlphaFoldDB" id="A0A078AVJ3"/>
<proteinExistence type="predicted"/>
<gene>
    <name evidence="3" type="primary">Contig9546.g10206</name>
    <name evidence="3" type="ORF">STYLEM_15474</name>
</gene>
<keyword evidence="1" id="KW-0175">Coiled coil</keyword>
<keyword evidence="2" id="KW-0812">Transmembrane</keyword>
<dbReference type="InParanoid" id="A0A078AVJ3"/>
<evidence type="ECO:0000313" key="4">
    <source>
        <dbReference type="Proteomes" id="UP000039865"/>
    </source>
</evidence>
<organism evidence="3 4">
    <name type="scientific">Stylonychia lemnae</name>
    <name type="common">Ciliate</name>
    <dbReference type="NCBI Taxonomy" id="5949"/>
    <lineage>
        <taxon>Eukaryota</taxon>
        <taxon>Sar</taxon>
        <taxon>Alveolata</taxon>
        <taxon>Ciliophora</taxon>
        <taxon>Intramacronucleata</taxon>
        <taxon>Spirotrichea</taxon>
        <taxon>Stichotrichia</taxon>
        <taxon>Sporadotrichida</taxon>
        <taxon>Oxytrichidae</taxon>
        <taxon>Stylonychinae</taxon>
        <taxon>Stylonychia</taxon>
    </lineage>
</organism>